<sequence>MIPEVLLKQNETNKRSYFAQISQENPDKNRIIVKNVLKDLEHSDEQREFIAKTLENPHGVSSLAFFTEEDTLLHLQDFPFAYDADYKYKRHFILPFFDYRIDFLSNLHVLVFSKNSVGLFRVTHENLQEIALEHGTSLAEHLKEFEQKKSIQHHTADKAVFHGHGSKDSGQEGDAHLNTLLPALVEEVSVIVKNKKNGTLLLAATDENIGILSERFKTHGVTLSGLHGNYDQSPEVKIMEKLKEIISDKSRDEVERLQKEIDVSESNSLQSKNFLEILSEVEQGKIDHFYVGNVGLGDLSEENPIAPLGANYIAHEVIKYGGKVSYYPGVDFSFSKNNILFK</sequence>
<organism evidence="1 2">
    <name type="scientific">Candidatus Dojkabacteria bacterium</name>
    <dbReference type="NCBI Taxonomy" id="2099670"/>
    <lineage>
        <taxon>Bacteria</taxon>
        <taxon>Candidatus Dojkabacteria</taxon>
    </lineage>
</organism>
<name>A0A955L7C9_9BACT</name>
<evidence type="ECO:0000313" key="1">
    <source>
        <dbReference type="EMBL" id="MCA9385352.1"/>
    </source>
</evidence>
<dbReference type="Pfam" id="PF18845">
    <property type="entry name" value="baeRF_family3"/>
    <property type="match status" value="1"/>
</dbReference>
<dbReference type="InterPro" id="IPR041289">
    <property type="entry name" value="Bact_RF_family3"/>
</dbReference>
<gene>
    <name evidence="1" type="ORF">KC717_01750</name>
</gene>
<proteinExistence type="predicted"/>
<dbReference type="Proteomes" id="UP000754563">
    <property type="component" value="Unassembled WGS sequence"/>
</dbReference>
<reference evidence="1" key="1">
    <citation type="submission" date="2020-04" db="EMBL/GenBank/DDBJ databases">
        <authorList>
            <person name="Zhang T."/>
        </authorList>
    </citation>
    <scope>NUCLEOTIDE SEQUENCE</scope>
    <source>
        <strain evidence="1">HKST-UBA11</strain>
    </source>
</reference>
<reference evidence="1" key="2">
    <citation type="journal article" date="2021" name="Microbiome">
        <title>Successional dynamics and alternative stable states in a saline activated sludge microbial community over 9 years.</title>
        <authorList>
            <person name="Wang Y."/>
            <person name="Ye J."/>
            <person name="Ju F."/>
            <person name="Liu L."/>
            <person name="Boyd J.A."/>
            <person name="Deng Y."/>
            <person name="Parks D.H."/>
            <person name="Jiang X."/>
            <person name="Yin X."/>
            <person name="Woodcroft B.J."/>
            <person name="Tyson G.W."/>
            <person name="Hugenholtz P."/>
            <person name="Polz M.F."/>
            <person name="Zhang T."/>
        </authorList>
    </citation>
    <scope>NUCLEOTIDE SEQUENCE</scope>
    <source>
        <strain evidence="1">HKST-UBA11</strain>
    </source>
</reference>
<dbReference type="EMBL" id="JAGQLH010000015">
    <property type="protein sequence ID" value="MCA9385352.1"/>
    <property type="molecule type" value="Genomic_DNA"/>
</dbReference>
<evidence type="ECO:0000313" key="2">
    <source>
        <dbReference type="Proteomes" id="UP000754563"/>
    </source>
</evidence>
<accession>A0A955L7C9</accession>
<dbReference type="AlphaFoldDB" id="A0A955L7C9"/>
<comment type="caution">
    <text evidence="1">The sequence shown here is derived from an EMBL/GenBank/DDBJ whole genome shotgun (WGS) entry which is preliminary data.</text>
</comment>
<protein>
    <submittedName>
        <fullName evidence="1">Uncharacterized protein</fullName>
    </submittedName>
</protein>
<feature type="non-terminal residue" evidence="1">
    <location>
        <position position="342"/>
    </location>
</feature>